<evidence type="ECO:0000313" key="1">
    <source>
        <dbReference type="EMBL" id="TVP41016.1"/>
    </source>
</evidence>
<keyword evidence="2" id="KW-1185">Reference proteome</keyword>
<proteinExistence type="predicted"/>
<reference evidence="1 2" key="1">
    <citation type="journal article" date="2019" name="Front. Microbiol.">
        <title>Ammonia Oxidation by the Arctic Terrestrial Thaumarchaeote Candidatus Nitrosocosmicus arcticus Is Stimulated by Increasing Temperatures.</title>
        <authorList>
            <person name="Alves R.J.E."/>
            <person name="Kerou M."/>
            <person name="Zappe A."/>
            <person name="Bittner R."/>
            <person name="Abby S.S."/>
            <person name="Schmidt H.A."/>
            <person name="Pfeifer K."/>
            <person name="Schleper C."/>
        </authorList>
    </citation>
    <scope>NUCLEOTIDE SEQUENCE [LARGE SCALE GENOMIC DNA]</scope>
    <source>
        <strain evidence="1 2">Kfb</strain>
    </source>
</reference>
<dbReference type="EMBL" id="VOAH01000005">
    <property type="protein sequence ID" value="TVP41016.1"/>
    <property type="molecule type" value="Genomic_DNA"/>
</dbReference>
<dbReference type="AlphaFoldDB" id="A0A557SWP2"/>
<evidence type="ECO:0000313" key="2">
    <source>
        <dbReference type="Proteomes" id="UP000315289"/>
    </source>
</evidence>
<sequence length="47" mass="5445">MEILPVVKSFQQGGVISIKFDKVNKIKRIGVYLNFASIYKQLEILKF</sequence>
<name>A0A557SWP2_9ARCH</name>
<protein>
    <submittedName>
        <fullName evidence="1">Uncharacterized protein</fullName>
    </submittedName>
</protein>
<gene>
    <name evidence="1" type="ORF">NARC_50197</name>
</gene>
<accession>A0A557SWP2</accession>
<comment type="caution">
    <text evidence="1">The sequence shown here is derived from an EMBL/GenBank/DDBJ whole genome shotgun (WGS) entry which is preliminary data.</text>
</comment>
<organism evidence="1 2">
    <name type="scientific">Candidatus Nitrosocosmicus arcticus</name>
    <dbReference type="NCBI Taxonomy" id="2035267"/>
    <lineage>
        <taxon>Archaea</taxon>
        <taxon>Nitrososphaerota</taxon>
        <taxon>Nitrososphaeria</taxon>
        <taxon>Nitrososphaerales</taxon>
        <taxon>Nitrososphaeraceae</taxon>
        <taxon>Candidatus Nitrosocosmicus</taxon>
    </lineage>
</organism>
<dbReference type="Proteomes" id="UP000315289">
    <property type="component" value="Unassembled WGS sequence"/>
</dbReference>